<keyword evidence="3" id="KW-1185">Reference proteome</keyword>
<accession>A0A194QC47</accession>
<evidence type="ECO:0000256" key="1">
    <source>
        <dbReference type="SAM" id="Coils"/>
    </source>
</evidence>
<name>A0A194QC47_PAPXU</name>
<organism evidence="2 3">
    <name type="scientific">Papilio xuthus</name>
    <name type="common">Asian swallowtail butterfly</name>
    <dbReference type="NCBI Taxonomy" id="66420"/>
    <lineage>
        <taxon>Eukaryota</taxon>
        <taxon>Metazoa</taxon>
        <taxon>Ecdysozoa</taxon>
        <taxon>Arthropoda</taxon>
        <taxon>Hexapoda</taxon>
        <taxon>Insecta</taxon>
        <taxon>Pterygota</taxon>
        <taxon>Neoptera</taxon>
        <taxon>Endopterygota</taxon>
        <taxon>Lepidoptera</taxon>
        <taxon>Glossata</taxon>
        <taxon>Ditrysia</taxon>
        <taxon>Papilionoidea</taxon>
        <taxon>Papilionidae</taxon>
        <taxon>Papilioninae</taxon>
        <taxon>Papilio</taxon>
    </lineage>
</organism>
<reference evidence="2 3" key="1">
    <citation type="journal article" date="2015" name="Nat. Commun.">
        <title>Outbred genome sequencing and CRISPR/Cas9 gene editing in butterflies.</title>
        <authorList>
            <person name="Li X."/>
            <person name="Fan D."/>
            <person name="Zhang W."/>
            <person name="Liu G."/>
            <person name="Zhang L."/>
            <person name="Zhao L."/>
            <person name="Fang X."/>
            <person name="Chen L."/>
            <person name="Dong Y."/>
            <person name="Chen Y."/>
            <person name="Ding Y."/>
            <person name="Zhao R."/>
            <person name="Feng M."/>
            <person name="Zhu Y."/>
            <person name="Feng Y."/>
            <person name="Jiang X."/>
            <person name="Zhu D."/>
            <person name="Xiang H."/>
            <person name="Feng X."/>
            <person name="Li S."/>
            <person name="Wang J."/>
            <person name="Zhang G."/>
            <person name="Kronforst M.R."/>
            <person name="Wang W."/>
        </authorList>
    </citation>
    <scope>NUCLEOTIDE SEQUENCE [LARGE SCALE GENOMIC DNA]</scope>
    <source>
        <strain evidence="2">Ya'a_city_454_Px</strain>
        <tissue evidence="2">Whole body</tissue>
    </source>
</reference>
<evidence type="ECO:0000313" key="2">
    <source>
        <dbReference type="EMBL" id="KPJ03042.1"/>
    </source>
</evidence>
<dbReference type="EMBL" id="KQ459193">
    <property type="protein sequence ID" value="KPJ03042.1"/>
    <property type="molecule type" value="Genomic_DNA"/>
</dbReference>
<keyword evidence="1" id="KW-0175">Coiled coil</keyword>
<protein>
    <submittedName>
        <fullName evidence="2">Uncharacterized protein</fullName>
    </submittedName>
</protein>
<evidence type="ECO:0000313" key="3">
    <source>
        <dbReference type="Proteomes" id="UP000053268"/>
    </source>
</evidence>
<proteinExistence type="predicted"/>
<sequence>MIKPTLFRSFFNGLLSEFHHLHQVVFEGLKLAEDLRIHEREWYKGLRLAKLTRLQRQHRAIVQHYIATCFLILLHTVNTKYIYYYTLFPSILNLQERRWIGGRALDLQSAGPGFETRHLEEQHKARVERHRQEIMKQINDKERARAELREKIRNEGVALRMEQEQQEKYERKVIKQKVAAMRQQKVAEKYVKEVEQTLGKHGY</sequence>
<feature type="coiled-coil region" evidence="1">
    <location>
        <begin position="120"/>
        <end position="154"/>
    </location>
</feature>
<dbReference type="AlphaFoldDB" id="A0A194QC47"/>
<gene>
    <name evidence="2" type="ORF">RR46_06200</name>
</gene>
<dbReference type="Proteomes" id="UP000053268">
    <property type="component" value="Unassembled WGS sequence"/>
</dbReference>